<accession>A0AAV2PSK3</accession>
<reference evidence="3 4" key="1">
    <citation type="submission" date="2024-05" db="EMBL/GenBank/DDBJ databases">
        <authorList>
            <person name="Wallberg A."/>
        </authorList>
    </citation>
    <scope>NUCLEOTIDE SEQUENCE [LARGE SCALE GENOMIC DNA]</scope>
</reference>
<feature type="transmembrane region" description="Helical" evidence="2">
    <location>
        <begin position="45"/>
        <end position="68"/>
    </location>
</feature>
<keyword evidence="2" id="KW-0812">Transmembrane</keyword>
<protein>
    <submittedName>
        <fullName evidence="3">Uncharacterized protein</fullName>
    </submittedName>
</protein>
<keyword evidence="2" id="KW-0472">Membrane</keyword>
<sequence length="380" mass="40927">MLREMSYTSLPQDESSGSERSTFITQGLMEYSPRTSSSSASHQKITCFIISLILFISAALAIIIPILLDSPSSGGEGADGAPSSSQLSVDHGLSYLSNLLSNGGQSNVNGTLTSSVDHQNNSNTEIYKPTTGNPNDDLTWKVVNTGDNIYIVPVYNNNSHTNNTQTNDNTNNTTSVEGNSQLLSNMTIHNTTSLVNNTIINAAFIVNGTESANTSGYGVVNATVNHNVQPNITVHEQVNGTNGPIIVNATVATTQLQQNPTAKPNEELVTYHIAPEQPGDHTGSPWQPYQNDSYSAIHKTSVISSLDNMTLVVLVALIAVSLSTLVAALAFLIHVKMETRKRRRNIANVITDLQSPDKIILLNSDESDNTEDSDEEYGRH</sequence>
<dbReference type="Proteomes" id="UP001497623">
    <property type="component" value="Unassembled WGS sequence"/>
</dbReference>
<feature type="transmembrane region" description="Helical" evidence="2">
    <location>
        <begin position="311"/>
        <end position="335"/>
    </location>
</feature>
<gene>
    <name evidence="3" type="ORF">MNOR_LOCUS3827</name>
</gene>
<organism evidence="3 4">
    <name type="scientific">Meganyctiphanes norvegica</name>
    <name type="common">Northern krill</name>
    <name type="synonym">Thysanopoda norvegica</name>
    <dbReference type="NCBI Taxonomy" id="48144"/>
    <lineage>
        <taxon>Eukaryota</taxon>
        <taxon>Metazoa</taxon>
        <taxon>Ecdysozoa</taxon>
        <taxon>Arthropoda</taxon>
        <taxon>Crustacea</taxon>
        <taxon>Multicrustacea</taxon>
        <taxon>Malacostraca</taxon>
        <taxon>Eumalacostraca</taxon>
        <taxon>Eucarida</taxon>
        <taxon>Euphausiacea</taxon>
        <taxon>Euphausiidae</taxon>
        <taxon>Meganyctiphanes</taxon>
    </lineage>
</organism>
<proteinExistence type="predicted"/>
<keyword evidence="2" id="KW-1133">Transmembrane helix</keyword>
<feature type="compositionally biased region" description="Polar residues" evidence="1">
    <location>
        <begin position="111"/>
        <end position="134"/>
    </location>
</feature>
<dbReference type="AlphaFoldDB" id="A0AAV2PSK3"/>
<name>A0AAV2PSK3_MEGNR</name>
<comment type="caution">
    <text evidence="3">The sequence shown here is derived from an EMBL/GenBank/DDBJ whole genome shotgun (WGS) entry which is preliminary data.</text>
</comment>
<feature type="region of interest" description="Disordered" evidence="1">
    <location>
        <begin position="361"/>
        <end position="380"/>
    </location>
</feature>
<feature type="compositionally biased region" description="Acidic residues" evidence="1">
    <location>
        <begin position="365"/>
        <end position="380"/>
    </location>
</feature>
<keyword evidence="4" id="KW-1185">Reference proteome</keyword>
<evidence type="ECO:0000313" key="3">
    <source>
        <dbReference type="EMBL" id="CAL4064075.1"/>
    </source>
</evidence>
<feature type="region of interest" description="Disordered" evidence="1">
    <location>
        <begin position="1"/>
        <end position="21"/>
    </location>
</feature>
<feature type="region of interest" description="Disordered" evidence="1">
    <location>
        <begin position="107"/>
        <end position="134"/>
    </location>
</feature>
<evidence type="ECO:0000313" key="4">
    <source>
        <dbReference type="Proteomes" id="UP001497623"/>
    </source>
</evidence>
<dbReference type="EMBL" id="CAXKWB010001350">
    <property type="protein sequence ID" value="CAL4064075.1"/>
    <property type="molecule type" value="Genomic_DNA"/>
</dbReference>
<evidence type="ECO:0000256" key="2">
    <source>
        <dbReference type="SAM" id="Phobius"/>
    </source>
</evidence>
<evidence type="ECO:0000256" key="1">
    <source>
        <dbReference type="SAM" id="MobiDB-lite"/>
    </source>
</evidence>